<dbReference type="AlphaFoldDB" id="A0AAE1A770"/>
<dbReference type="Proteomes" id="UP001283361">
    <property type="component" value="Unassembled WGS sequence"/>
</dbReference>
<gene>
    <name evidence="1" type="ORF">RRG08_061755</name>
</gene>
<evidence type="ECO:0000313" key="2">
    <source>
        <dbReference type="Proteomes" id="UP001283361"/>
    </source>
</evidence>
<protein>
    <submittedName>
        <fullName evidence="1">Uncharacterized protein</fullName>
    </submittedName>
</protein>
<keyword evidence="2" id="KW-1185">Reference proteome</keyword>
<proteinExistence type="predicted"/>
<comment type="caution">
    <text evidence="1">The sequence shown here is derived from an EMBL/GenBank/DDBJ whole genome shotgun (WGS) entry which is preliminary data.</text>
</comment>
<accession>A0AAE1A770</accession>
<name>A0AAE1A770_9GAST</name>
<evidence type="ECO:0000313" key="1">
    <source>
        <dbReference type="EMBL" id="KAK3782525.1"/>
    </source>
</evidence>
<organism evidence="1 2">
    <name type="scientific">Elysia crispata</name>
    <name type="common">lettuce slug</name>
    <dbReference type="NCBI Taxonomy" id="231223"/>
    <lineage>
        <taxon>Eukaryota</taxon>
        <taxon>Metazoa</taxon>
        <taxon>Spiralia</taxon>
        <taxon>Lophotrochozoa</taxon>
        <taxon>Mollusca</taxon>
        <taxon>Gastropoda</taxon>
        <taxon>Heterobranchia</taxon>
        <taxon>Euthyneura</taxon>
        <taxon>Panpulmonata</taxon>
        <taxon>Sacoglossa</taxon>
        <taxon>Placobranchoidea</taxon>
        <taxon>Plakobranchidae</taxon>
        <taxon>Elysia</taxon>
    </lineage>
</organism>
<sequence length="79" mass="9027">MFWEEGKGIAAVEDREYSEIPSLGKEHPDLKKNINKIKGASQSFHSTETAKEINLLSQTLRAFNVAVLSYRALRMTKFR</sequence>
<dbReference type="EMBL" id="JAWDGP010002498">
    <property type="protein sequence ID" value="KAK3782525.1"/>
    <property type="molecule type" value="Genomic_DNA"/>
</dbReference>
<reference evidence="1" key="1">
    <citation type="journal article" date="2023" name="G3 (Bethesda)">
        <title>A reference genome for the long-term kleptoplast-retaining sea slug Elysia crispata morphotype clarki.</title>
        <authorList>
            <person name="Eastman K.E."/>
            <person name="Pendleton A.L."/>
            <person name="Shaikh M.A."/>
            <person name="Suttiyut T."/>
            <person name="Ogas R."/>
            <person name="Tomko P."/>
            <person name="Gavelis G."/>
            <person name="Widhalm J.R."/>
            <person name="Wisecaver J.H."/>
        </authorList>
    </citation>
    <scope>NUCLEOTIDE SEQUENCE</scope>
    <source>
        <strain evidence="1">ECLA1</strain>
    </source>
</reference>